<evidence type="ECO:0000313" key="1">
    <source>
        <dbReference type="EMBL" id="OAE26682.1"/>
    </source>
</evidence>
<dbReference type="AlphaFoldDB" id="A0A176W2I8"/>
<proteinExistence type="predicted"/>
<accession>A0A176W2I8</accession>
<reference evidence="1" key="1">
    <citation type="submission" date="2016-03" db="EMBL/GenBank/DDBJ databases">
        <title>Mechanisms controlling the formation of the plant cell surface in tip-growing cells are functionally conserved among land plants.</title>
        <authorList>
            <person name="Honkanen S."/>
            <person name="Jones V.A."/>
            <person name="Morieri G."/>
            <person name="Champion C."/>
            <person name="Hetherington A.J."/>
            <person name="Kelly S."/>
            <person name="Saint-Marcoux D."/>
            <person name="Proust H."/>
            <person name="Prescott H."/>
            <person name="Dolan L."/>
        </authorList>
    </citation>
    <scope>NUCLEOTIDE SEQUENCE [LARGE SCALE GENOMIC DNA]</scope>
    <source>
        <tissue evidence="1">Whole gametophyte</tissue>
    </source>
</reference>
<dbReference type="Proteomes" id="UP000077202">
    <property type="component" value="Unassembled WGS sequence"/>
</dbReference>
<keyword evidence="2" id="KW-1185">Reference proteome</keyword>
<protein>
    <submittedName>
        <fullName evidence="1">Uncharacterized protein</fullName>
    </submittedName>
</protein>
<organism evidence="1 2">
    <name type="scientific">Marchantia polymorpha subsp. ruderalis</name>
    <dbReference type="NCBI Taxonomy" id="1480154"/>
    <lineage>
        <taxon>Eukaryota</taxon>
        <taxon>Viridiplantae</taxon>
        <taxon>Streptophyta</taxon>
        <taxon>Embryophyta</taxon>
        <taxon>Marchantiophyta</taxon>
        <taxon>Marchantiopsida</taxon>
        <taxon>Marchantiidae</taxon>
        <taxon>Marchantiales</taxon>
        <taxon>Marchantiaceae</taxon>
        <taxon>Marchantia</taxon>
    </lineage>
</organism>
<sequence length="150" mass="16366">MRDLGRWVRGTRRLHSWPSHCQWGRGQDSDGAHARLLPCVAPQKEDPPQLRLLLHLHLPGCSLASRTPLASAERDLLLPVLVVAHGQRFRRWRIIVVASGAAVRSSGGPAAGRGTGGGRARTRLWWMRGGNEKRNAAELIVRLSVLGAGA</sequence>
<comment type="caution">
    <text evidence="1">The sequence shown here is derived from an EMBL/GenBank/DDBJ whole genome shotgun (WGS) entry which is preliminary data.</text>
</comment>
<gene>
    <name evidence="1" type="ORF">AXG93_4118s1130</name>
</gene>
<name>A0A176W2I8_MARPO</name>
<dbReference type="EMBL" id="LVLJ01002133">
    <property type="protein sequence ID" value="OAE26682.1"/>
    <property type="molecule type" value="Genomic_DNA"/>
</dbReference>
<evidence type="ECO:0000313" key="2">
    <source>
        <dbReference type="Proteomes" id="UP000077202"/>
    </source>
</evidence>